<feature type="region of interest" description="Disordered" evidence="1">
    <location>
        <begin position="110"/>
        <end position="134"/>
    </location>
</feature>
<comment type="caution">
    <text evidence="2">The sequence shown here is derived from an EMBL/GenBank/DDBJ whole genome shotgun (WGS) entry which is preliminary data.</text>
</comment>
<keyword evidence="3" id="KW-1185">Reference proteome</keyword>
<accession>A0ABQ9YIU3</accession>
<protein>
    <submittedName>
        <fullName evidence="2">Uncharacterized protein</fullName>
    </submittedName>
</protein>
<dbReference type="Proteomes" id="UP001281761">
    <property type="component" value="Unassembled WGS sequence"/>
</dbReference>
<feature type="compositionally biased region" description="Polar residues" evidence="1">
    <location>
        <begin position="898"/>
        <end position="917"/>
    </location>
</feature>
<evidence type="ECO:0000313" key="3">
    <source>
        <dbReference type="Proteomes" id="UP001281761"/>
    </source>
</evidence>
<gene>
    <name evidence="2" type="ORF">BLNAU_1239</name>
</gene>
<reference evidence="2 3" key="1">
    <citation type="journal article" date="2022" name="bioRxiv">
        <title>Genomics of Preaxostyla Flagellates Illuminates Evolutionary Transitions and the Path Towards Mitochondrial Loss.</title>
        <authorList>
            <person name="Novak L.V.F."/>
            <person name="Treitli S.C."/>
            <person name="Pyrih J."/>
            <person name="Halakuc P."/>
            <person name="Pipaliya S.V."/>
            <person name="Vacek V."/>
            <person name="Brzon O."/>
            <person name="Soukal P."/>
            <person name="Eme L."/>
            <person name="Dacks J.B."/>
            <person name="Karnkowska A."/>
            <person name="Elias M."/>
            <person name="Hampl V."/>
        </authorList>
    </citation>
    <scope>NUCLEOTIDE SEQUENCE [LARGE SCALE GENOMIC DNA]</scope>
    <source>
        <strain evidence="2">NAU3</strain>
        <tissue evidence="2">Gut</tissue>
    </source>
</reference>
<feature type="compositionally biased region" description="Basic and acidic residues" evidence="1">
    <location>
        <begin position="927"/>
        <end position="944"/>
    </location>
</feature>
<proteinExistence type="predicted"/>
<evidence type="ECO:0000313" key="2">
    <source>
        <dbReference type="EMBL" id="KAK2963674.1"/>
    </source>
</evidence>
<feature type="compositionally biased region" description="Low complexity" evidence="1">
    <location>
        <begin position="118"/>
        <end position="134"/>
    </location>
</feature>
<sequence length="958" mass="108444">MLLMSYNLVYYLETRGFANPTVRLTDVQHDLHSPKFINFSQRLNPELVEVWKRFDPKMIEEARPISSWKEFLEKVASGEEAENDTSFLKLPFFRPTLLSLQAKFQQLASSLDGPDENSTSSLHSSHSSPHTSLSAHLDSSLRTISSSSHFKQESLQLLNILHSLLTSPLPPSLPTSSPTEYSPTDNIASLVSLVEHYDEVSPTERFHSSLFDEADNEKLTRSLLRCRSVCERVGADQCILDFPSFLNRLVSVLGSSNNLLRMNASELFVLFDTASSYIPLIPHLSNRLRSAFRDGRPEEQDALIRISTRWIMNNMDSGSLPPFPVNQFDWDGLLFVDLSDLHTFVSSIILIEILRHRKIETQIGKIKATHVILSFERHQSAVDRIVSIFKNIKMVTLDPTYDLYLISYVLLIALLSNRDFPTPLTTYLANHLEIDGQSLLIFESKAFLLCHTSLNPHKPHQPPLDPLLERTLRMNPLDLFVHFNLPHVDIPPSLLNTALCGFHAVCRRGVHINLMESERVRYGHHFLTSFWMILSPLVSDTLDLFLYFPPPLVVRFFVPVLHLVSQMFLFNDAFRVLLTTLLTITAPFGDCLSLKELHRSVDKQITDQAALTFGQMLGSRCDSLELLNIPTGFESALAHSNTWVSFNPDENPIRGCYSQDDLSKLNDLAPKMIKFISKKVTMTRVNLSFIADFIRYLNPTILFRLAASRMTPTRFCGLSSYVGNALIAGAGEQILKSPPIVQKCPLTIHSVLYLVPATKPKQPSEIKEYKQLQTTPLVNTRLALQLTSSEMEQLVAQHNQHFKNRMDKVDEVDKGTRAAEENQRHIETEVLDELAVDAVDTSVAFEQQLWESSLRDVVLKMKQFLKQSSILMPTLPKSDAPQPFLLLARPKLESMLSSTTNLEKTLPQKSATTTRPTTAIEAAVPADDGRKAEKQTSDSHDKLKLSRQTQKLRKEEVK</sequence>
<evidence type="ECO:0000256" key="1">
    <source>
        <dbReference type="SAM" id="MobiDB-lite"/>
    </source>
</evidence>
<dbReference type="EMBL" id="JARBJD010000005">
    <property type="protein sequence ID" value="KAK2963674.1"/>
    <property type="molecule type" value="Genomic_DNA"/>
</dbReference>
<name>A0ABQ9YIU3_9EUKA</name>
<organism evidence="2 3">
    <name type="scientific">Blattamonas nauphoetae</name>
    <dbReference type="NCBI Taxonomy" id="2049346"/>
    <lineage>
        <taxon>Eukaryota</taxon>
        <taxon>Metamonada</taxon>
        <taxon>Preaxostyla</taxon>
        <taxon>Oxymonadida</taxon>
        <taxon>Blattamonas</taxon>
    </lineage>
</organism>
<feature type="region of interest" description="Disordered" evidence="1">
    <location>
        <begin position="898"/>
        <end position="958"/>
    </location>
</feature>